<dbReference type="OrthoDB" id="273169at2759"/>
<dbReference type="VEuPathDB" id="TriTrypDB:LPMP_342350"/>
<dbReference type="KEGG" id="lpan:LPMP_342350"/>
<dbReference type="GeneID" id="22578740"/>
<dbReference type="EMBL" id="CP009403">
    <property type="protein sequence ID" value="AIO01861.1"/>
    <property type="molecule type" value="Genomic_DNA"/>
</dbReference>
<protein>
    <recommendedName>
        <fullName evidence="4">FHA domain-containing protein</fullName>
    </recommendedName>
</protein>
<reference evidence="2 3" key="1">
    <citation type="journal article" date="2015" name="Sci. Rep.">
        <title>The genome of Leishmania panamensis: insights into genomics of the L. (Viannia) subgenus.</title>
        <authorList>
            <person name="Llanes A."/>
            <person name="Restrepo C.M."/>
            <person name="Vecchio G.D."/>
            <person name="Anguizola F.J."/>
            <person name="Lleonart R."/>
        </authorList>
    </citation>
    <scope>NUCLEOTIDE SEQUENCE [LARGE SCALE GENOMIC DNA]</scope>
    <source>
        <strain evidence="2 3">MHOM/PA/94/PSC-1</strain>
    </source>
</reference>
<dbReference type="Proteomes" id="UP000063063">
    <property type="component" value="Chromosome 34"/>
</dbReference>
<dbReference type="AlphaFoldDB" id="A0A088S0X0"/>
<sequence length="554" mass="59112">MTQSDAASEIPAQMVPILGECVLKLSRSTTYEPPLYLFPELLPPVPQGTPPLPVWDAVADAVDIAASSWRVADATQLIAAGVEAADASSIKPCAAVERRPRAMVTLSSMIAENRLLAAGLDAAVLEKDAFSSASMITHLASLQARMGLSDEEGAAIMSNHFINLLAWQKLRELNGPVLHTGVSRADRKAGEETAAESAAFSPFQTVPSSFWKRSRALQDVEDRDAWLPSPHPWATEAELRESNGAVRFVAASETNVEKQVELLHTLAELYQQPWRTLASRGQQTDFVVPPGTVNVTSPFADNSKVPGALLDPVTNLGWGPALTSSPSTDYFGGVRVAHTACFYAVVLSVASSAGVGSATAPPPTRLPLDELTTYFGRELGLQRAAAVAAATATSVVGALAPYTTHPEVLSRLQFALVLRPVYKHATNANDVRLSDRELFVGEGAPSEDGEVSDSDADACQGQAAVLHIKRPHHYTLWVVNYGRNGVRIAGQGWVLGEPRRLQAGDVLIVGDEVQLRVEAHFSETAARAPFAGDETSNNASVNSSHVKQEPVGEE</sequence>
<feature type="region of interest" description="Disordered" evidence="1">
    <location>
        <begin position="528"/>
        <end position="554"/>
    </location>
</feature>
<dbReference type="RefSeq" id="XP_010702661.1">
    <property type="nucleotide sequence ID" value="XM_010704359.1"/>
</dbReference>
<dbReference type="eggNOG" id="ENOG502RYDX">
    <property type="taxonomic scope" value="Eukaryota"/>
</dbReference>
<feature type="compositionally biased region" description="Polar residues" evidence="1">
    <location>
        <begin position="534"/>
        <end position="545"/>
    </location>
</feature>
<keyword evidence="3" id="KW-1185">Reference proteome</keyword>
<evidence type="ECO:0008006" key="4">
    <source>
        <dbReference type="Google" id="ProtNLM"/>
    </source>
</evidence>
<dbReference type="VEuPathDB" id="TriTrypDB:LPAL13_340029500"/>
<name>A0A088S0X0_LEIPA</name>
<organism evidence="2 3">
    <name type="scientific">Leishmania panamensis</name>
    <dbReference type="NCBI Taxonomy" id="5679"/>
    <lineage>
        <taxon>Eukaryota</taxon>
        <taxon>Discoba</taxon>
        <taxon>Euglenozoa</taxon>
        <taxon>Kinetoplastea</taxon>
        <taxon>Metakinetoplastina</taxon>
        <taxon>Trypanosomatida</taxon>
        <taxon>Trypanosomatidae</taxon>
        <taxon>Leishmaniinae</taxon>
        <taxon>Leishmania</taxon>
        <taxon>Leishmania guyanensis species complex</taxon>
    </lineage>
</organism>
<evidence type="ECO:0000313" key="3">
    <source>
        <dbReference type="Proteomes" id="UP000063063"/>
    </source>
</evidence>
<accession>A0A088S0X0</accession>
<evidence type="ECO:0000256" key="1">
    <source>
        <dbReference type="SAM" id="MobiDB-lite"/>
    </source>
</evidence>
<gene>
    <name evidence="2" type="ORF">LPMP_342350</name>
</gene>
<evidence type="ECO:0000313" key="2">
    <source>
        <dbReference type="EMBL" id="AIO01861.1"/>
    </source>
</evidence>
<proteinExistence type="predicted"/>